<protein>
    <recommendedName>
        <fullName evidence="4">Fimbrial protein</fullName>
    </recommendedName>
</protein>
<comment type="caution">
    <text evidence="2">The sequence shown here is derived from an EMBL/GenBank/DDBJ whole genome shotgun (WGS) entry which is preliminary data.</text>
</comment>
<dbReference type="Proteomes" id="UP000533429">
    <property type="component" value="Unassembled WGS sequence"/>
</dbReference>
<accession>A0A850QXI7</accession>
<feature type="chain" id="PRO_5032286085" description="Fimbrial protein" evidence="1">
    <location>
        <begin position="22"/>
        <end position="540"/>
    </location>
</feature>
<dbReference type="EMBL" id="JABXOR010000882">
    <property type="protein sequence ID" value="NVP01340.1"/>
    <property type="molecule type" value="Genomic_DNA"/>
</dbReference>
<keyword evidence="1" id="KW-0732">Signal</keyword>
<name>A0A850QXI7_PHODD</name>
<evidence type="ECO:0000313" key="2">
    <source>
        <dbReference type="EMBL" id="NVP01340.1"/>
    </source>
</evidence>
<reference evidence="2 3" key="1">
    <citation type="submission" date="2020-06" db="EMBL/GenBank/DDBJ databases">
        <title>Photobacterium damselae subsp. damselae comparative genomics.</title>
        <authorList>
            <person name="Osorio C.R."/>
        </authorList>
    </citation>
    <scope>NUCLEOTIDE SEQUENCE [LARGE SCALE GENOMIC DNA]</scope>
    <source>
        <strain evidence="2 3">TW250/03</strain>
    </source>
</reference>
<evidence type="ECO:0008006" key="4">
    <source>
        <dbReference type="Google" id="ProtNLM"/>
    </source>
</evidence>
<proteinExistence type="predicted"/>
<evidence type="ECO:0000256" key="1">
    <source>
        <dbReference type="SAM" id="SignalP"/>
    </source>
</evidence>
<gene>
    <name evidence="2" type="ORF">HWA77_14080</name>
</gene>
<feature type="signal peptide" evidence="1">
    <location>
        <begin position="1"/>
        <end position="21"/>
    </location>
</feature>
<evidence type="ECO:0000313" key="3">
    <source>
        <dbReference type="Proteomes" id="UP000533429"/>
    </source>
</evidence>
<sequence>MRVIKSIIYLFMICTSISSFATLKPTNWGTKNNKFLFIENNQDNDMFLSPAGAAVDPRFTGANRWVKHKKGVGGQISLGYADMTLNAAITGYKFVDMWNENSPIRNPYESQRCRIIDPDCNNDTSTPNDRPHRTDAKGFYGLDPSYGWTHAKLSDSAYQYIRNMGIGDTLSFEMNVCFTTKDYDPLKERCIDQTSGSWYKGTVNQTKVAHLKITRTNAISEIMVDSNGNPTIIPGSKGCEVATVGSRNGVTCEFLAYDFNVSDSTYINNTQVDTGVDSRISGIDNYDIQKSTDKSKWYAKTIYVGMKKLMGHDRFYLFLSNRFFKKAIKLGLDNIDLRDLVYFNFKNVTAVESGYYEISGTTIINVKPREFSVAIIPSDFTDNPTQEGIVGREKLKFSYDLVKSAPIPSSKFDIKLSQDIPGTDTNGYCLFRPPGDMDLNHAVPVPAYISFNKSSGGKFYELVNCDNGNVDLTKNDIAESRTPIITPSPDPTQPDTTTNFYKLDLLFDLTDPSLKENLGGSEWEGKIQQSGKLELKAVWN</sequence>
<organism evidence="2 3">
    <name type="scientific">Photobacterium damselae subsp. damselae</name>
    <name type="common">Listonella damsela</name>
    <dbReference type="NCBI Taxonomy" id="85581"/>
    <lineage>
        <taxon>Bacteria</taxon>
        <taxon>Pseudomonadati</taxon>
        <taxon>Pseudomonadota</taxon>
        <taxon>Gammaproteobacteria</taxon>
        <taxon>Vibrionales</taxon>
        <taxon>Vibrionaceae</taxon>
        <taxon>Photobacterium</taxon>
    </lineage>
</organism>
<dbReference type="AlphaFoldDB" id="A0A850QXI7"/>